<dbReference type="AlphaFoldDB" id="A0A4C1UV33"/>
<proteinExistence type="predicted"/>
<protein>
    <submittedName>
        <fullName evidence="2">Uncharacterized protein</fullName>
    </submittedName>
</protein>
<sequence>MQRQLAATLADARRTIKAQTAAGAAPSAGGPPALCCLCVRARPAPPSPGPSLAGRLRSGEVLRVSSRDRALKARPGARPPRRPPPSANGCSVHRLHIIAVHNLTLVGPLC</sequence>
<dbReference type="Proteomes" id="UP000299102">
    <property type="component" value="Unassembled WGS sequence"/>
</dbReference>
<name>A0A4C1UV33_EUMVA</name>
<feature type="region of interest" description="Disordered" evidence="1">
    <location>
        <begin position="66"/>
        <end position="90"/>
    </location>
</feature>
<accession>A0A4C1UV33</accession>
<evidence type="ECO:0000256" key="1">
    <source>
        <dbReference type="SAM" id="MobiDB-lite"/>
    </source>
</evidence>
<gene>
    <name evidence="2" type="ORF">EVAR_18162_1</name>
</gene>
<organism evidence="2 3">
    <name type="scientific">Eumeta variegata</name>
    <name type="common">Bagworm moth</name>
    <name type="synonym">Eumeta japonica</name>
    <dbReference type="NCBI Taxonomy" id="151549"/>
    <lineage>
        <taxon>Eukaryota</taxon>
        <taxon>Metazoa</taxon>
        <taxon>Ecdysozoa</taxon>
        <taxon>Arthropoda</taxon>
        <taxon>Hexapoda</taxon>
        <taxon>Insecta</taxon>
        <taxon>Pterygota</taxon>
        <taxon>Neoptera</taxon>
        <taxon>Endopterygota</taxon>
        <taxon>Lepidoptera</taxon>
        <taxon>Glossata</taxon>
        <taxon>Ditrysia</taxon>
        <taxon>Tineoidea</taxon>
        <taxon>Psychidae</taxon>
        <taxon>Oiketicinae</taxon>
        <taxon>Eumeta</taxon>
    </lineage>
</organism>
<evidence type="ECO:0000313" key="2">
    <source>
        <dbReference type="EMBL" id="GBP30363.1"/>
    </source>
</evidence>
<comment type="caution">
    <text evidence="2">The sequence shown here is derived from an EMBL/GenBank/DDBJ whole genome shotgun (WGS) entry which is preliminary data.</text>
</comment>
<keyword evidence="3" id="KW-1185">Reference proteome</keyword>
<dbReference type="EMBL" id="BGZK01000232">
    <property type="protein sequence ID" value="GBP30363.1"/>
    <property type="molecule type" value="Genomic_DNA"/>
</dbReference>
<reference evidence="2 3" key="1">
    <citation type="journal article" date="2019" name="Commun. Biol.">
        <title>The bagworm genome reveals a unique fibroin gene that provides high tensile strength.</title>
        <authorList>
            <person name="Kono N."/>
            <person name="Nakamura H."/>
            <person name="Ohtoshi R."/>
            <person name="Tomita M."/>
            <person name="Numata K."/>
            <person name="Arakawa K."/>
        </authorList>
    </citation>
    <scope>NUCLEOTIDE SEQUENCE [LARGE SCALE GENOMIC DNA]</scope>
</reference>
<evidence type="ECO:0000313" key="3">
    <source>
        <dbReference type="Proteomes" id="UP000299102"/>
    </source>
</evidence>